<evidence type="ECO:0000313" key="8">
    <source>
        <dbReference type="EMBL" id="OGY97239.1"/>
    </source>
</evidence>
<dbReference type="SUPFAM" id="SSF53067">
    <property type="entry name" value="Actin-like ATPase domain"/>
    <property type="match status" value="2"/>
</dbReference>
<dbReference type="PANTHER" id="PTHR32432">
    <property type="entry name" value="CELL DIVISION PROTEIN FTSA-RELATED"/>
    <property type="match status" value="1"/>
</dbReference>
<evidence type="ECO:0000256" key="6">
    <source>
        <dbReference type="PIRNR" id="PIRNR003101"/>
    </source>
</evidence>
<dbReference type="GO" id="GO:0009898">
    <property type="term" value="C:cytoplasmic side of plasma membrane"/>
    <property type="evidence" value="ECO:0007669"/>
    <property type="project" value="UniProtKB-UniRule"/>
</dbReference>
<protein>
    <recommendedName>
        <fullName evidence="5 6">Cell division protein FtsA</fullName>
    </recommendedName>
</protein>
<dbReference type="InterPro" id="IPR003494">
    <property type="entry name" value="SHS2_FtsA"/>
</dbReference>
<comment type="subunit">
    <text evidence="5">Self-interacts. Interacts with FtsZ.</text>
</comment>
<comment type="caution">
    <text evidence="8">The sequence shown here is derived from an EMBL/GenBank/DDBJ whole genome shotgun (WGS) entry which is preliminary data.</text>
</comment>
<dbReference type="GO" id="GO:0043093">
    <property type="term" value="P:FtsZ-dependent cytokinesis"/>
    <property type="evidence" value="ECO:0007669"/>
    <property type="project" value="UniProtKB-UniRule"/>
</dbReference>
<dbReference type="CDD" id="cd24048">
    <property type="entry name" value="ASKHA_NBD_FtsA"/>
    <property type="match status" value="1"/>
</dbReference>
<evidence type="ECO:0000256" key="4">
    <source>
        <dbReference type="ARBA" id="ARBA00023306"/>
    </source>
</evidence>
<evidence type="ECO:0000259" key="7">
    <source>
        <dbReference type="SMART" id="SM00842"/>
    </source>
</evidence>
<evidence type="ECO:0000256" key="2">
    <source>
        <dbReference type="ARBA" id="ARBA00022618"/>
    </source>
</evidence>
<comment type="subcellular location">
    <subcellularLocation>
        <location evidence="5">Cell membrane</location>
        <topology evidence="5">Peripheral membrane protein</topology>
        <orientation evidence="5">Cytoplasmic side</orientation>
    </subcellularLocation>
    <text evidence="5">Localizes to the Z ring in an FtsZ-dependent manner. Targeted to the membrane through a conserved C-terminal amphipathic helix.</text>
</comment>
<dbReference type="GO" id="GO:0032153">
    <property type="term" value="C:cell division site"/>
    <property type="evidence" value="ECO:0007669"/>
    <property type="project" value="UniProtKB-UniRule"/>
</dbReference>
<comment type="function">
    <text evidence="5 6">Cell division protein that is involved in the assembly of the Z ring. May serve as a membrane anchor for the Z ring.</text>
</comment>
<dbReference type="SMART" id="SM00842">
    <property type="entry name" value="FtsA"/>
    <property type="match status" value="1"/>
</dbReference>
<dbReference type="InterPro" id="IPR050696">
    <property type="entry name" value="FtsA/MreB"/>
</dbReference>
<dbReference type="Proteomes" id="UP000176648">
    <property type="component" value="Unassembled WGS sequence"/>
</dbReference>
<keyword evidence="4 5" id="KW-0131">Cell cycle</keyword>
<accession>A0A1G2C8Z5</accession>
<evidence type="ECO:0000256" key="5">
    <source>
        <dbReference type="HAMAP-Rule" id="MF_02033"/>
    </source>
</evidence>
<evidence type="ECO:0000313" key="9">
    <source>
        <dbReference type="Proteomes" id="UP000176648"/>
    </source>
</evidence>
<dbReference type="AlphaFoldDB" id="A0A1G2C8Z5"/>
<dbReference type="EMBL" id="MHKU01000005">
    <property type="protein sequence ID" value="OGY97239.1"/>
    <property type="molecule type" value="Genomic_DNA"/>
</dbReference>
<keyword evidence="3 5" id="KW-0472">Membrane</keyword>
<dbReference type="PIRSF" id="PIRSF003101">
    <property type="entry name" value="FtsA"/>
    <property type="match status" value="1"/>
</dbReference>
<reference evidence="8 9" key="1">
    <citation type="journal article" date="2016" name="Nat. Commun.">
        <title>Thousands of microbial genomes shed light on interconnected biogeochemical processes in an aquifer system.</title>
        <authorList>
            <person name="Anantharaman K."/>
            <person name="Brown C.T."/>
            <person name="Hug L.A."/>
            <person name="Sharon I."/>
            <person name="Castelle C.J."/>
            <person name="Probst A.J."/>
            <person name="Thomas B.C."/>
            <person name="Singh A."/>
            <person name="Wilkins M.J."/>
            <person name="Karaoz U."/>
            <person name="Brodie E.L."/>
            <person name="Williams K.H."/>
            <person name="Hubbard S.S."/>
            <person name="Banfield J.F."/>
        </authorList>
    </citation>
    <scope>NUCLEOTIDE SEQUENCE [LARGE SCALE GENOMIC DNA]</scope>
</reference>
<comment type="similarity">
    <text evidence="5 6">Belongs to the FtsA/MreB family.</text>
</comment>
<evidence type="ECO:0000256" key="3">
    <source>
        <dbReference type="ARBA" id="ARBA00023136"/>
    </source>
</evidence>
<dbReference type="STRING" id="1798644.A2122_03020"/>
<gene>
    <name evidence="5" type="primary">ftsA</name>
    <name evidence="8" type="ORF">A2122_03020</name>
</gene>
<dbReference type="Pfam" id="PF02491">
    <property type="entry name" value="SHS2_FTSA"/>
    <property type="match status" value="1"/>
</dbReference>
<name>A0A1G2C8Z5_9BACT</name>
<dbReference type="InterPro" id="IPR020823">
    <property type="entry name" value="Cell_div_FtsA"/>
</dbReference>
<dbReference type="PANTHER" id="PTHR32432:SF4">
    <property type="entry name" value="CELL DIVISION PROTEIN FTSA"/>
    <property type="match status" value="1"/>
</dbReference>
<organism evidence="8 9">
    <name type="scientific">Candidatus Liptonbacteria bacterium GWB1_49_6</name>
    <dbReference type="NCBI Taxonomy" id="1798644"/>
    <lineage>
        <taxon>Bacteria</taxon>
        <taxon>Candidatus Liptoniibacteriota</taxon>
    </lineage>
</organism>
<sequence>MAAHFIAGLDIGTATTRVVVAERQKDGRPLLRLVFSHPSQGVRKGAITDLGEASQVAGRALAEVKKFSRAALQNVYVSIGTPQARTQVSRGITAVSRVDAEIYQDDIDRVIRASQAVNLPPNQMILHNVHREFIVDGVGDIADPLGLSGNRLEVNTLIIDAFAPHVKGIMRATELAGGRIGGLIFGPLVAGRSALSKSQKDLGVVLIDIGFGTTGLCVYEENKLLHTSIFPAGAGNVTNDIAVGLKIPVAAAEKIKLSHGYALAKDVGQKETVELDKFIPGAKGTISRRFIAEIIESRLAEIFDFIGNELKLLGKAGELPGGAVLVGGGAKMPGITDLVKQELKLATQVGLAVGDEWAVENPNFSEFFEDPEYVNVLGLVLYGADQEKWRPSSLSSPITIKNIFRYFLP</sequence>
<keyword evidence="2 5" id="KW-0132">Cell division</keyword>
<dbReference type="NCBIfam" id="TIGR01174">
    <property type="entry name" value="ftsA"/>
    <property type="match status" value="1"/>
</dbReference>
<dbReference type="Gene3D" id="3.30.1490.110">
    <property type="match status" value="1"/>
</dbReference>
<dbReference type="Gene3D" id="3.30.420.40">
    <property type="match status" value="1"/>
</dbReference>
<dbReference type="HAMAP" id="MF_02033">
    <property type="entry name" value="FtsA"/>
    <property type="match status" value="1"/>
</dbReference>
<feature type="domain" description="SHS2" evidence="7">
    <location>
        <begin position="6"/>
        <end position="194"/>
    </location>
</feature>
<dbReference type="InterPro" id="IPR043129">
    <property type="entry name" value="ATPase_NBD"/>
</dbReference>
<evidence type="ECO:0000256" key="1">
    <source>
        <dbReference type="ARBA" id="ARBA00022475"/>
    </source>
</evidence>
<dbReference type="Pfam" id="PF14450">
    <property type="entry name" value="FtsA"/>
    <property type="match status" value="1"/>
</dbReference>
<proteinExistence type="inferred from homology"/>
<keyword evidence="1 5" id="KW-1003">Cell membrane</keyword>